<evidence type="ECO:0000256" key="6">
    <source>
        <dbReference type="SAM" id="MobiDB-lite"/>
    </source>
</evidence>
<keyword evidence="9" id="KW-1185">Reference proteome</keyword>
<evidence type="ECO:0000256" key="1">
    <source>
        <dbReference type="ARBA" id="ARBA00022491"/>
    </source>
</evidence>
<evidence type="ECO:0000256" key="5">
    <source>
        <dbReference type="PROSITE-ProRule" id="PRU00335"/>
    </source>
</evidence>
<dbReference type="GO" id="GO:0000976">
    <property type="term" value="F:transcription cis-regulatory region binding"/>
    <property type="evidence" value="ECO:0007669"/>
    <property type="project" value="TreeGrafter"/>
</dbReference>
<comment type="caution">
    <text evidence="8">The sequence shown here is derived from an EMBL/GenBank/DDBJ whole genome shotgun (WGS) entry which is preliminary data.</text>
</comment>
<feature type="region of interest" description="Disordered" evidence="6">
    <location>
        <begin position="1"/>
        <end position="23"/>
    </location>
</feature>
<dbReference type="InterPro" id="IPR009057">
    <property type="entry name" value="Homeodomain-like_sf"/>
</dbReference>
<dbReference type="PROSITE" id="PS50977">
    <property type="entry name" value="HTH_TETR_2"/>
    <property type="match status" value="1"/>
</dbReference>
<keyword evidence="2" id="KW-0805">Transcription regulation</keyword>
<dbReference type="InterPro" id="IPR041478">
    <property type="entry name" value="TetR_C_27"/>
</dbReference>
<feature type="DNA-binding region" description="H-T-H motif" evidence="5">
    <location>
        <begin position="45"/>
        <end position="64"/>
    </location>
</feature>
<name>A0A7Y9WRR7_9BURK</name>
<gene>
    <name evidence="8" type="ORF">GGD40_005546</name>
</gene>
<dbReference type="Gene3D" id="1.10.357.10">
    <property type="entry name" value="Tetracycline Repressor, domain 2"/>
    <property type="match status" value="1"/>
</dbReference>
<keyword evidence="1" id="KW-0678">Repressor</keyword>
<keyword evidence="3 5" id="KW-0238">DNA-binding</keyword>
<keyword evidence="4" id="KW-0804">Transcription</keyword>
<dbReference type="PANTHER" id="PTHR30055:SF234">
    <property type="entry name" value="HTH-TYPE TRANSCRIPTIONAL REGULATOR BETI"/>
    <property type="match status" value="1"/>
</dbReference>
<evidence type="ECO:0000256" key="3">
    <source>
        <dbReference type="ARBA" id="ARBA00023125"/>
    </source>
</evidence>
<reference evidence="8 9" key="1">
    <citation type="submission" date="2020-07" db="EMBL/GenBank/DDBJ databases">
        <title>Exploring microbial biodiversity for novel pathways involved in the catabolism of aromatic compounds derived from lignin.</title>
        <authorList>
            <person name="Elkins J."/>
        </authorList>
    </citation>
    <scope>NUCLEOTIDE SEQUENCE [LARGE SCALE GENOMIC DNA]</scope>
    <source>
        <strain evidence="8 9">H2C3C</strain>
    </source>
</reference>
<dbReference type="Gene3D" id="1.10.10.60">
    <property type="entry name" value="Homeodomain-like"/>
    <property type="match status" value="1"/>
</dbReference>
<dbReference type="Pfam" id="PF17935">
    <property type="entry name" value="TetR_C_27"/>
    <property type="match status" value="1"/>
</dbReference>
<dbReference type="PROSITE" id="PS01081">
    <property type="entry name" value="HTH_TETR_1"/>
    <property type="match status" value="1"/>
</dbReference>
<protein>
    <submittedName>
        <fullName evidence="8">AcrR family transcriptional regulator</fullName>
    </submittedName>
</protein>
<dbReference type="Pfam" id="PF00440">
    <property type="entry name" value="TetR_N"/>
    <property type="match status" value="1"/>
</dbReference>
<dbReference type="Proteomes" id="UP000540929">
    <property type="component" value="Unassembled WGS sequence"/>
</dbReference>
<dbReference type="AlphaFoldDB" id="A0A7Y9WRR7"/>
<sequence>MSKTTNQAPESPSPGQRGSADHERRHQIIAAADEHFRLYGYRKTSVADLGKAIGVSSTYLYRFFSSKQAIGEAVCATVLERMEAELRSVVDGPGTATQRLRRFMQLTLERSLEIFFDGTRLHELVISAMEESWGTATTHESVLLGMTRELVQAGRSSGEFERKTPIDEVVVGISEAMRLFAHPVALQFRPRDQLEAALAAVSSLVLRSLAP</sequence>
<proteinExistence type="predicted"/>
<dbReference type="InterPro" id="IPR036271">
    <property type="entry name" value="Tet_transcr_reg_TetR-rel_C_sf"/>
</dbReference>
<feature type="domain" description="HTH tetR-type" evidence="7">
    <location>
        <begin position="22"/>
        <end position="82"/>
    </location>
</feature>
<organism evidence="8 9">
    <name type="scientific">Paraburkholderia bryophila</name>
    <dbReference type="NCBI Taxonomy" id="420952"/>
    <lineage>
        <taxon>Bacteria</taxon>
        <taxon>Pseudomonadati</taxon>
        <taxon>Pseudomonadota</taxon>
        <taxon>Betaproteobacteria</taxon>
        <taxon>Burkholderiales</taxon>
        <taxon>Burkholderiaceae</taxon>
        <taxon>Paraburkholderia</taxon>
    </lineage>
</organism>
<dbReference type="SUPFAM" id="SSF46689">
    <property type="entry name" value="Homeodomain-like"/>
    <property type="match status" value="1"/>
</dbReference>
<dbReference type="InterPro" id="IPR023772">
    <property type="entry name" value="DNA-bd_HTH_TetR-type_CS"/>
</dbReference>
<dbReference type="SUPFAM" id="SSF48498">
    <property type="entry name" value="Tetracyclin repressor-like, C-terminal domain"/>
    <property type="match status" value="1"/>
</dbReference>
<evidence type="ECO:0000259" key="7">
    <source>
        <dbReference type="PROSITE" id="PS50977"/>
    </source>
</evidence>
<evidence type="ECO:0000313" key="9">
    <source>
        <dbReference type="Proteomes" id="UP000540929"/>
    </source>
</evidence>
<feature type="compositionally biased region" description="Polar residues" evidence="6">
    <location>
        <begin position="1"/>
        <end position="16"/>
    </location>
</feature>
<dbReference type="PANTHER" id="PTHR30055">
    <property type="entry name" value="HTH-TYPE TRANSCRIPTIONAL REGULATOR RUTR"/>
    <property type="match status" value="1"/>
</dbReference>
<dbReference type="EMBL" id="JACCAS010000002">
    <property type="protein sequence ID" value="NYH25975.1"/>
    <property type="molecule type" value="Genomic_DNA"/>
</dbReference>
<evidence type="ECO:0000256" key="2">
    <source>
        <dbReference type="ARBA" id="ARBA00023015"/>
    </source>
</evidence>
<evidence type="ECO:0000256" key="4">
    <source>
        <dbReference type="ARBA" id="ARBA00023163"/>
    </source>
</evidence>
<accession>A0A7Y9WRR7</accession>
<dbReference type="RefSeq" id="WP_179745731.1">
    <property type="nucleotide sequence ID" value="NZ_JACCAS010000002.1"/>
</dbReference>
<dbReference type="InterPro" id="IPR050109">
    <property type="entry name" value="HTH-type_TetR-like_transc_reg"/>
</dbReference>
<evidence type="ECO:0000313" key="8">
    <source>
        <dbReference type="EMBL" id="NYH25975.1"/>
    </source>
</evidence>
<dbReference type="GO" id="GO:0003700">
    <property type="term" value="F:DNA-binding transcription factor activity"/>
    <property type="evidence" value="ECO:0007669"/>
    <property type="project" value="TreeGrafter"/>
</dbReference>
<dbReference type="InterPro" id="IPR001647">
    <property type="entry name" value="HTH_TetR"/>
</dbReference>